<organism evidence="1 2">
    <name type="scientific">Janibacter limosus</name>
    <dbReference type="NCBI Taxonomy" id="53458"/>
    <lineage>
        <taxon>Bacteria</taxon>
        <taxon>Bacillati</taxon>
        <taxon>Actinomycetota</taxon>
        <taxon>Actinomycetes</taxon>
        <taxon>Micrococcales</taxon>
        <taxon>Intrasporangiaceae</taxon>
        <taxon>Janibacter</taxon>
    </lineage>
</organism>
<gene>
    <name evidence="1" type="ORF">LP422_19995</name>
</gene>
<protein>
    <submittedName>
        <fullName evidence="1">Permease</fullName>
    </submittedName>
</protein>
<name>A0AC61U3P1_9MICO</name>
<evidence type="ECO:0000313" key="2">
    <source>
        <dbReference type="Proteomes" id="UP001059663"/>
    </source>
</evidence>
<sequence length="265" mass="28518">MSTAPTPRAPRPLDRWVLGAALTTLLFVGGLVWAKWWPYTLKIDGLVDSRAWDGGALVDVARDAPTWWQGAWEFTIAYSDAVWKALLVGLLIAAAIDALLPREWLRRVLTRRSTTAGAAIAGAASMPSMMCTCCASPVAVSLRRTGVPLPSVVAYWLGNPVLNPAVLVFLALVGPWQWAATRLVVGMGPVLGAAALAARPAPEALGGPHLRGPRPRAERGAGRALAPAVRALPRALHDHPRARVPRRRRPRRRGCARLHLRRGPG</sequence>
<dbReference type="Proteomes" id="UP001059663">
    <property type="component" value="Chromosome"/>
</dbReference>
<accession>A0AC61U3P1</accession>
<reference evidence="1" key="1">
    <citation type="submission" date="2021-11" db="EMBL/GenBank/DDBJ databases">
        <title>Study of the species diversity of bacterial strains isolated from a unique natural object - Shulgan-Tash cave (Bashkiria).</title>
        <authorList>
            <person name="Sazanova A.L."/>
            <person name="Chirak E.R."/>
            <person name="Safronova V.I."/>
        </authorList>
    </citation>
    <scope>NUCLEOTIDE SEQUENCE</scope>
    <source>
        <strain evidence="1">P1</strain>
    </source>
</reference>
<evidence type="ECO:0000313" key="1">
    <source>
        <dbReference type="EMBL" id="UUZ44608.1"/>
    </source>
</evidence>
<proteinExistence type="predicted"/>
<dbReference type="EMBL" id="CP087977">
    <property type="protein sequence ID" value="UUZ44608.1"/>
    <property type="molecule type" value="Genomic_DNA"/>
</dbReference>